<keyword evidence="2" id="KW-0238">DNA-binding</keyword>
<proteinExistence type="predicted"/>
<dbReference type="AlphaFoldDB" id="A0A9X2MTM6"/>
<dbReference type="Pfam" id="PF12833">
    <property type="entry name" value="HTH_18"/>
    <property type="match status" value="1"/>
</dbReference>
<evidence type="ECO:0000256" key="1">
    <source>
        <dbReference type="ARBA" id="ARBA00023015"/>
    </source>
</evidence>
<keyword evidence="4" id="KW-0812">Transmembrane</keyword>
<evidence type="ECO:0000256" key="2">
    <source>
        <dbReference type="ARBA" id="ARBA00023125"/>
    </source>
</evidence>
<dbReference type="InterPro" id="IPR041522">
    <property type="entry name" value="CdaR_GGDEF"/>
</dbReference>
<keyword evidence="1" id="KW-0805">Transcription regulation</keyword>
<sequence>MLRIVERNKVFVLMVAPYLVFLVLFMSVGWIVQERTTELLREESVKVNRSLLEQSRTTLDRRLADIDRIAQELYSDSRLTRLQDIEEPFQGATTYLLLDTQKRLASYSLYNNFVFDYFILYSRSGLVLSDDTIYEMPKFYDHVMQIKGQSYEEWRSRWMDAYYSKEVLPAGQVTYNRQPYSLVTVLQSIGNPGFQKGVIAILIDNKEIQKLLGGVDISDGGIAYILDEQGRVVSSVSSRSGERVAEAEAIPVSRGELIGGEGVLEPTRSRPMFVTYTTSEYNGWTYVAAQPEHVILEKADYIKTIFMTILVFALGGGIAISCWLAYRSSRPVQSILNQLANRFGGDVGSRRDIYRLIRDKLAILMDNNDKLESQLKEQAPLLRSAFAERLLKGDITDPEEAAAQSSHVGMELAGAPYYAAVIVQLRGYERLSYHADLWQELGIVRLRFKELLAKALGARGLLHDMAADQIVLLFALSDAREGQCRQELAQLLEQLYARAGEEAEATPILAAGGVYPSLIELARSFEEARQALNYSAWRNQPGIIHYDDTPREHHLYYYPPELQTRLINCAAAGDEQGVARLFDELREANLTNRHLTIPMLRLLFHEVWGTVFKLYAKAGAETQPLLEFMTGRTDSPLGFEALEEGLRQAQQAVEKICRQAGDRKKSGNQALLSRITQLLERAYAEQELCLESAAAELDISRVYLSQFFKEQTGENFSDYLEKVRMNEARRLLLNTRLPIYDIALQVGYSSLNTFGRAFKRMHGLSATTYRESGIGKEGLQTPSS</sequence>
<feature type="transmembrane region" description="Helical" evidence="4">
    <location>
        <begin position="305"/>
        <end position="326"/>
    </location>
</feature>
<dbReference type="SUPFAM" id="SSF46689">
    <property type="entry name" value="Homeodomain-like"/>
    <property type="match status" value="1"/>
</dbReference>
<keyword evidence="4" id="KW-0472">Membrane</keyword>
<dbReference type="EMBL" id="JANIPJ010000012">
    <property type="protein sequence ID" value="MCR2805653.1"/>
    <property type="molecule type" value="Genomic_DNA"/>
</dbReference>
<accession>A0A9X2MTM6</accession>
<reference evidence="6" key="1">
    <citation type="submission" date="2022-08" db="EMBL/GenBank/DDBJ databases">
        <title>The genomic sequence of strain Paenibacillus sp. SCIV0701.</title>
        <authorList>
            <person name="Zhao H."/>
        </authorList>
    </citation>
    <scope>NUCLEOTIDE SEQUENCE</scope>
    <source>
        <strain evidence="6">SCIV0701</strain>
    </source>
</reference>
<dbReference type="RefSeq" id="WP_257448350.1">
    <property type="nucleotide sequence ID" value="NZ_JANIPJ010000012.1"/>
</dbReference>
<dbReference type="GO" id="GO:0003700">
    <property type="term" value="F:DNA-binding transcription factor activity"/>
    <property type="evidence" value="ECO:0007669"/>
    <property type="project" value="InterPro"/>
</dbReference>
<keyword evidence="7" id="KW-1185">Reference proteome</keyword>
<dbReference type="PROSITE" id="PS00041">
    <property type="entry name" value="HTH_ARAC_FAMILY_1"/>
    <property type="match status" value="1"/>
</dbReference>
<feature type="transmembrane region" description="Helical" evidence="4">
    <location>
        <begin position="12"/>
        <end position="32"/>
    </location>
</feature>
<evidence type="ECO:0000256" key="4">
    <source>
        <dbReference type="SAM" id="Phobius"/>
    </source>
</evidence>
<keyword evidence="3" id="KW-0804">Transcription</keyword>
<dbReference type="SMART" id="SM00342">
    <property type="entry name" value="HTH_ARAC"/>
    <property type="match status" value="1"/>
</dbReference>
<dbReference type="InterPro" id="IPR018060">
    <property type="entry name" value="HTH_AraC"/>
</dbReference>
<dbReference type="PANTHER" id="PTHR43280">
    <property type="entry name" value="ARAC-FAMILY TRANSCRIPTIONAL REGULATOR"/>
    <property type="match status" value="1"/>
</dbReference>
<dbReference type="Proteomes" id="UP001141950">
    <property type="component" value="Unassembled WGS sequence"/>
</dbReference>
<keyword evidence="4" id="KW-1133">Transmembrane helix</keyword>
<gene>
    <name evidence="6" type="ORF">NQZ67_17350</name>
</gene>
<dbReference type="PANTHER" id="PTHR43280:SF2">
    <property type="entry name" value="HTH-TYPE TRANSCRIPTIONAL REGULATOR EXSA"/>
    <property type="match status" value="1"/>
</dbReference>
<evidence type="ECO:0000259" key="5">
    <source>
        <dbReference type="PROSITE" id="PS01124"/>
    </source>
</evidence>
<dbReference type="Gene3D" id="1.10.10.60">
    <property type="entry name" value="Homeodomain-like"/>
    <property type="match status" value="2"/>
</dbReference>
<dbReference type="InterPro" id="IPR009057">
    <property type="entry name" value="Homeodomain-like_sf"/>
</dbReference>
<name>A0A9X2MTM6_9BACL</name>
<dbReference type="PROSITE" id="PS01124">
    <property type="entry name" value="HTH_ARAC_FAMILY_2"/>
    <property type="match status" value="1"/>
</dbReference>
<evidence type="ECO:0000256" key="3">
    <source>
        <dbReference type="ARBA" id="ARBA00023163"/>
    </source>
</evidence>
<dbReference type="GO" id="GO:0043565">
    <property type="term" value="F:sequence-specific DNA binding"/>
    <property type="evidence" value="ECO:0007669"/>
    <property type="project" value="InterPro"/>
</dbReference>
<dbReference type="Pfam" id="PF17853">
    <property type="entry name" value="GGDEF_2"/>
    <property type="match status" value="1"/>
</dbReference>
<evidence type="ECO:0000313" key="6">
    <source>
        <dbReference type="EMBL" id="MCR2805653.1"/>
    </source>
</evidence>
<evidence type="ECO:0000313" key="7">
    <source>
        <dbReference type="Proteomes" id="UP001141950"/>
    </source>
</evidence>
<dbReference type="InterPro" id="IPR018062">
    <property type="entry name" value="HTH_AraC-typ_CS"/>
</dbReference>
<protein>
    <submittedName>
        <fullName evidence="6">Helix-turn-helix domain-containing protein</fullName>
    </submittedName>
</protein>
<feature type="domain" description="HTH araC/xylS-type" evidence="5">
    <location>
        <begin position="673"/>
        <end position="772"/>
    </location>
</feature>
<comment type="caution">
    <text evidence="6">The sequence shown here is derived from an EMBL/GenBank/DDBJ whole genome shotgun (WGS) entry which is preliminary data.</text>
</comment>
<dbReference type="Gene3D" id="3.30.450.20">
    <property type="entry name" value="PAS domain"/>
    <property type="match status" value="1"/>
</dbReference>
<organism evidence="6 7">
    <name type="scientific">Paenibacillus soyae</name>
    <dbReference type="NCBI Taxonomy" id="2969249"/>
    <lineage>
        <taxon>Bacteria</taxon>
        <taxon>Bacillati</taxon>
        <taxon>Bacillota</taxon>
        <taxon>Bacilli</taxon>
        <taxon>Bacillales</taxon>
        <taxon>Paenibacillaceae</taxon>
        <taxon>Paenibacillus</taxon>
    </lineage>
</organism>